<evidence type="ECO:0000256" key="11">
    <source>
        <dbReference type="ARBA" id="ARBA00022989"/>
    </source>
</evidence>
<evidence type="ECO:0000256" key="19">
    <source>
        <dbReference type="SAM" id="Phobius"/>
    </source>
</evidence>
<evidence type="ECO:0000256" key="1">
    <source>
        <dbReference type="ARBA" id="ARBA00004429"/>
    </source>
</evidence>
<evidence type="ECO:0000256" key="15">
    <source>
        <dbReference type="ARBA" id="ARBA00067082"/>
    </source>
</evidence>
<dbReference type="Pfam" id="PF06750">
    <property type="entry name" value="A24_N_bact"/>
    <property type="match status" value="1"/>
</dbReference>
<evidence type="ECO:0000256" key="12">
    <source>
        <dbReference type="ARBA" id="ARBA00023136"/>
    </source>
</evidence>
<comment type="subcellular location">
    <subcellularLocation>
        <location evidence="1">Cell inner membrane</location>
        <topology evidence="1">Multi-pass membrane protein</topology>
    </subcellularLocation>
    <subcellularLocation>
        <location evidence="18">Cell membrane</location>
        <topology evidence="18">Multi-pass membrane protein</topology>
    </subcellularLocation>
</comment>
<comment type="caution">
    <text evidence="22">The sequence shown here is derived from an EMBL/GenBank/DDBJ whole genome shotgun (WGS) entry which is preliminary data.</text>
</comment>
<evidence type="ECO:0000256" key="14">
    <source>
        <dbReference type="ARBA" id="ARBA00050401"/>
    </source>
</evidence>
<dbReference type="GO" id="GO:0005886">
    <property type="term" value="C:plasma membrane"/>
    <property type="evidence" value="ECO:0007669"/>
    <property type="project" value="UniProtKB-SubCell"/>
</dbReference>
<dbReference type="InterPro" id="IPR050882">
    <property type="entry name" value="Prepilin_peptidase/N-MTase"/>
</dbReference>
<dbReference type="InterPro" id="IPR000045">
    <property type="entry name" value="Prepilin_IV_endopep_pep"/>
</dbReference>
<keyword evidence="11 19" id="KW-1133">Transmembrane helix</keyword>
<dbReference type="PANTHER" id="PTHR30487:SF0">
    <property type="entry name" value="PREPILIN LEADER PEPTIDASE_N-METHYLTRANSFERASE-RELATED"/>
    <property type="match status" value="1"/>
</dbReference>
<dbReference type="EC" id="2.1.1.-" evidence="18"/>
<dbReference type="FunFam" id="1.20.120.1220:FF:000001">
    <property type="entry name" value="Type 4 prepilin-like proteins leader peptide-processing enzyme"/>
    <property type="match status" value="1"/>
</dbReference>
<organism evidence="22 23">
    <name type="scientific">Chromatocurvus halotolerans</name>
    <dbReference type="NCBI Taxonomy" id="1132028"/>
    <lineage>
        <taxon>Bacteria</taxon>
        <taxon>Pseudomonadati</taxon>
        <taxon>Pseudomonadota</taxon>
        <taxon>Gammaproteobacteria</taxon>
        <taxon>Cellvibrionales</taxon>
        <taxon>Halieaceae</taxon>
        <taxon>Chromatocurvus</taxon>
    </lineage>
</organism>
<dbReference type="PANTHER" id="PTHR30487">
    <property type="entry name" value="TYPE 4 PREPILIN-LIKE PROTEINS LEADER PEPTIDE-PROCESSING ENZYME"/>
    <property type="match status" value="1"/>
</dbReference>
<gene>
    <name evidence="22" type="ORF">EV688_105146</name>
</gene>
<dbReference type="RefSeq" id="WP_117315480.1">
    <property type="nucleotide sequence ID" value="NZ_QQSW01000003.1"/>
</dbReference>
<keyword evidence="3" id="KW-1003">Cell membrane</keyword>
<evidence type="ECO:0000256" key="9">
    <source>
        <dbReference type="ARBA" id="ARBA00022692"/>
    </source>
</evidence>
<evidence type="ECO:0000259" key="21">
    <source>
        <dbReference type="Pfam" id="PF06750"/>
    </source>
</evidence>
<evidence type="ECO:0000313" key="23">
    <source>
        <dbReference type="Proteomes" id="UP000294980"/>
    </source>
</evidence>
<evidence type="ECO:0000259" key="20">
    <source>
        <dbReference type="Pfam" id="PF01478"/>
    </source>
</evidence>
<dbReference type="GO" id="GO:0006465">
    <property type="term" value="P:signal peptide processing"/>
    <property type="evidence" value="ECO:0007669"/>
    <property type="project" value="TreeGrafter"/>
</dbReference>
<keyword evidence="9 18" id="KW-0812">Transmembrane</keyword>
<evidence type="ECO:0000256" key="5">
    <source>
        <dbReference type="ARBA" id="ARBA00022603"/>
    </source>
</evidence>
<dbReference type="GO" id="GO:0004190">
    <property type="term" value="F:aspartic-type endopeptidase activity"/>
    <property type="evidence" value="ECO:0007669"/>
    <property type="project" value="UniProtKB-EC"/>
</dbReference>
<keyword evidence="7 18" id="KW-0808">Transferase</keyword>
<feature type="transmembrane region" description="Helical" evidence="19">
    <location>
        <begin position="12"/>
        <end position="33"/>
    </location>
</feature>
<keyword evidence="8" id="KW-0949">S-adenosyl-L-methionine</keyword>
<reference evidence="22 23" key="1">
    <citation type="submission" date="2019-03" db="EMBL/GenBank/DDBJ databases">
        <title>Genomic Encyclopedia of Type Strains, Phase IV (KMG-IV): sequencing the most valuable type-strain genomes for metagenomic binning, comparative biology and taxonomic classification.</title>
        <authorList>
            <person name="Goeker M."/>
        </authorList>
    </citation>
    <scope>NUCLEOTIDE SEQUENCE [LARGE SCALE GENOMIC DNA]</scope>
    <source>
        <strain evidence="22 23">DSM 23344</strain>
    </source>
</reference>
<dbReference type="GO" id="GO:0008168">
    <property type="term" value="F:methyltransferase activity"/>
    <property type="evidence" value="ECO:0007669"/>
    <property type="project" value="UniProtKB-KW"/>
</dbReference>
<dbReference type="EC" id="3.4.23.43" evidence="15 18"/>
<comment type="catalytic activity">
    <reaction evidence="14 18">
        <text>Typically cleaves a -Gly-|-Phe- bond to release an N-terminal, basic peptide of 5-8 residues from type IV prepilin, and then N-methylates the new N-terminal amino group, the methyl donor being S-adenosyl-L-methionine.</text>
        <dbReference type="EC" id="3.4.23.43"/>
    </reaction>
</comment>
<evidence type="ECO:0000256" key="4">
    <source>
        <dbReference type="ARBA" id="ARBA00022519"/>
    </source>
</evidence>
<evidence type="ECO:0000256" key="10">
    <source>
        <dbReference type="ARBA" id="ARBA00022801"/>
    </source>
</evidence>
<evidence type="ECO:0000256" key="6">
    <source>
        <dbReference type="ARBA" id="ARBA00022670"/>
    </source>
</evidence>
<feature type="domain" description="Prepilin type IV endopeptidase peptidase" evidence="20">
    <location>
        <begin position="146"/>
        <end position="255"/>
    </location>
</feature>
<keyword evidence="12 19" id="KW-0472">Membrane</keyword>
<evidence type="ECO:0000256" key="7">
    <source>
        <dbReference type="ARBA" id="ARBA00022679"/>
    </source>
</evidence>
<feature type="transmembrane region" description="Helical" evidence="19">
    <location>
        <begin position="127"/>
        <end position="153"/>
    </location>
</feature>
<accession>A0A4R2LAA4</accession>
<evidence type="ECO:0000256" key="2">
    <source>
        <dbReference type="ARBA" id="ARBA00005801"/>
    </source>
</evidence>
<dbReference type="InterPro" id="IPR014032">
    <property type="entry name" value="Peptidase_A24A_bac"/>
</dbReference>
<feature type="transmembrane region" description="Helical" evidence="19">
    <location>
        <begin position="173"/>
        <end position="206"/>
    </location>
</feature>
<dbReference type="Pfam" id="PF01478">
    <property type="entry name" value="Peptidase_A24"/>
    <property type="match status" value="1"/>
</dbReference>
<dbReference type="AlphaFoldDB" id="A0A4R2LAA4"/>
<keyword evidence="5 18" id="KW-0489">Methyltransferase</keyword>
<protein>
    <recommendedName>
        <fullName evidence="16 18">Prepilin leader peptidase/N-methyltransferase</fullName>
        <ecNumber evidence="18">2.1.1.-</ecNumber>
        <ecNumber evidence="15 18">3.4.23.43</ecNumber>
    </recommendedName>
</protein>
<feature type="domain" description="Prepilin peptidase A24 N-terminal" evidence="21">
    <location>
        <begin position="19"/>
        <end position="136"/>
    </location>
</feature>
<comment type="similarity">
    <text evidence="2 17">Belongs to the peptidase A24 family.</text>
</comment>
<keyword evidence="6 18" id="KW-0645">Protease</keyword>
<keyword evidence="13 18" id="KW-0511">Multifunctional enzyme</keyword>
<dbReference type="Gene3D" id="1.20.120.1220">
    <property type="match status" value="1"/>
</dbReference>
<dbReference type="PRINTS" id="PR00864">
    <property type="entry name" value="PREPILNPTASE"/>
</dbReference>
<keyword evidence="4" id="KW-0997">Cell inner membrane</keyword>
<name>A0A4R2LAA4_9GAMM</name>
<dbReference type="Proteomes" id="UP000294980">
    <property type="component" value="Unassembled WGS sequence"/>
</dbReference>
<evidence type="ECO:0000256" key="13">
    <source>
        <dbReference type="ARBA" id="ARBA00023268"/>
    </source>
</evidence>
<keyword evidence="10 18" id="KW-0378">Hydrolase</keyword>
<evidence type="ECO:0000256" key="17">
    <source>
        <dbReference type="RuleBase" id="RU003793"/>
    </source>
</evidence>
<evidence type="ECO:0000313" key="22">
    <source>
        <dbReference type="EMBL" id="TCO76185.1"/>
    </source>
</evidence>
<feature type="transmembrane region" description="Helical" evidence="19">
    <location>
        <begin position="242"/>
        <end position="260"/>
    </location>
</feature>
<sequence length="299" mass="32519">MLAAWLTEHTLWFYGVLGILGLLLGSFLNVVILRLPRILEHRWHQECTEFLGSAPTPEAAEDTPGPAASTPTFSLAYPPSHCPHCKHPIRPWHNVPVIGWLWLRGRCPDCGAGISARYPIVEGLTGIITVYLGLQFGVSLLLIGALLLSWALIALTVIDIDTQLLPDDVTLPLLWLGLLFNLATDMVPLADAVVGAVAGYLLLWSLYWAFKLLTGKEGMGYGDFKLLAALGAWLGWQSLPMIILLSSLVGAVVGIALIVLTRRGRDVPIPYGPYLAAAGWISLVWGDVINTTYLRIIGV</sequence>
<dbReference type="InterPro" id="IPR010627">
    <property type="entry name" value="Prepilin_pept_A24_N"/>
</dbReference>
<comment type="function">
    <text evidence="18">Plays an essential role in type IV pili and type II pseudopili formation by proteolytically removing the leader sequence from substrate proteins and subsequently monomethylating the alpha-amino group of the newly exposed N-terminal phenylalanine.</text>
</comment>
<dbReference type="GO" id="GO:0032259">
    <property type="term" value="P:methylation"/>
    <property type="evidence" value="ECO:0007669"/>
    <property type="project" value="UniProtKB-KW"/>
</dbReference>
<dbReference type="OrthoDB" id="9789291at2"/>
<evidence type="ECO:0000256" key="16">
    <source>
        <dbReference type="ARBA" id="ARBA00071870"/>
    </source>
</evidence>
<evidence type="ECO:0000256" key="18">
    <source>
        <dbReference type="RuleBase" id="RU003794"/>
    </source>
</evidence>
<proteinExistence type="inferred from homology"/>
<evidence type="ECO:0000256" key="8">
    <source>
        <dbReference type="ARBA" id="ARBA00022691"/>
    </source>
</evidence>
<dbReference type="EMBL" id="SLWX01000005">
    <property type="protein sequence ID" value="TCO76185.1"/>
    <property type="molecule type" value="Genomic_DNA"/>
</dbReference>
<keyword evidence="23" id="KW-1185">Reference proteome</keyword>
<feature type="transmembrane region" description="Helical" evidence="19">
    <location>
        <begin position="218"/>
        <end position="236"/>
    </location>
</feature>
<evidence type="ECO:0000256" key="3">
    <source>
        <dbReference type="ARBA" id="ARBA00022475"/>
    </source>
</evidence>